<dbReference type="InterPro" id="IPR013785">
    <property type="entry name" value="Aldolase_TIM"/>
</dbReference>
<comment type="catalytic activity">
    <reaction evidence="8 9">
        <text>(1S,2R)-1-C-(indol-3-yl)glycerol 3-phosphate + L-serine = D-glyceraldehyde 3-phosphate + L-tryptophan + H2O</text>
        <dbReference type="Rhea" id="RHEA:10532"/>
        <dbReference type="ChEBI" id="CHEBI:15377"/>
        <dbReference type="ChEBI" id="CHEBI:33384"/>
        <dbReference type="ChEBI" id="CHEBI:57912"/>
        <dbReference type="ChEBI" id="CHEBI:58866"/>
        <dbReference type="ChEBI" id="CHEBI:59776"/>
        <dbReference type="EC" id="4.2.1.20"/>
    </reaction>
</comment>
<sequence length="264" mass="27052">MSVSVAFEKARAEGRSVLIGYLPAGFPTVDVAVDAIKAMIDNGVDVVEVGLPYSDPVMDGPVIQRATEAALRGGFRVADGLRTVEAAAATGAPILTMTYWNPVERYGVERFARDLAAAGGAGLITPDLIPDEAEPWLAASDAHDLDRVFLVAPSSTDARIALTAEACRGFVYATSVMGVTGARSTTSSAAPALVARVRQFADRPVAVGLGVSTGDQAAEVGAFADGVIVGSALVRCLLDAPTPAEGVAAVAALSAELAEGVRRR</sequence>
<dbReference type="InterPro" id="IPR002028">
    <property type="entry name" value="Trp_synthase_suA"/>
</dbReference>
<evidence type="ECO:0000256" key="2">
    <source>
        <dbReference type="ARBA" id="ARBA00004733"/>
    </source>
</evidence>
<evidence type="ECO:0000313" key="12">
    <source>
        <dbReference type="Proteomes" id="UP000642070"/>
    </source>
</evidence>
<evidence type="ECO:0000256" key="10">
    <source>
        <dbReference type="RuleBase" id="RU003662"/>
    </source>
</evidence>
<comment type="similarity">
    <text evidence="9 10">Belongs to the TrpA family.</text>
</comment>
<evidence type="ECO:0000256" key="6">
    <source>
        <dbReference type="ARBA" id="ARBA00023141"/>
    </source>
</evidence>
<dbReference type="PANTHER" id="PTHR43406">
    <property type="entry name" value="TRYPTOPHAN SYNTHASE, ALPHA CHAIN"/>
    <property type="match status" value="1"/>
</dbReference>
<protein>
    <recommendedName>
        <fullName evidence="9">Tryptophan synthase alpha chain</fullName>
        <ecNumber evidence="9">4.2.1.20</ecNumber>
    </recommendedName>
</protein>
<evidence type="ECO:0000313" key="11">
    <source>
        <dbReference type="EMBL" id="GGM43566.1"/>
    </source>
</evidence>
<dbReference type="EC" id="4.2.1.20" evidence="9"/>
<dbReference type="Pfam" id="PF00290">
    <property type="entry name" value="Trp_syntA"/>
    <property type="match status" value="1"/>
</dbReference>
<keyword evidence="4 9" id="KW-0028">Amino-acid biosynthesis</keyword>
<dbReference type="FunFam" id="3.20.20.70:FF:000037">
    <property type="entry name" value="Tryptophan synthase alpha chain"/>
    <property type="match status" value="1"/>
</dbReference>
<name>A0A917WZ54_9ACTN</name>
<dbReference type="PANTHER" id="PTHR43406:SF1">
    <property type="entry name" value="TRYPTOPHAN SYNTHASE ALPHA CHAIN, CHLOROPLASTIC"/>
    <property type="match status" value="1"/>
</dbReference>
<dbReference type="CDD" id="cd04724">
    <property type="entry name" value="Tryptophan_synthase_alpha"/>
    <property type="match status" value="1"/>
</dbReference>
<comment type="subunit">
    <text evidence="3 9">Tetramer of two alpha and two beta chains.</text>
</comment>
<dbReference type="InterPro" id="IPR018204">
    <property type="entry name" value="Trp_synthase_alpha_AS"/>
</dbReference>
<evidence type="ECO:0000256" key="5">
    <source>
        <dbReference type="ARBA" id="ARBA00022822"/>
    </source>
</evidence>
<keyword evidence="12" id="KW-1185">Reference proteome</keyword>
<dbReference type="Proteomes" id="UP000642070">
    <property type="component" value="Unassembled WGS sequence"/>
</dbReference>
<dbReference type="Gene3D" id="3.20.20.70">
    <property type="entry name" value="Aldolase class I"/>
    <property type="match status" value="1"/>
</dbReference>
<proteinExistence type="inferred from homology"/>
<evidence type="ECO:0000256" key="9">
    <source>
        <dbReference type="HAMAP-Rule" id="MF_00131"/>
    </source>
</evidence>
<dbReference type="NCBIfam" id="TIGR00262">
    <property type="entry name" value="trpA"/>
    <property type="match status" value="1"/>
</dbReference>
<organism evidence="11 12">
    <name type="scientific">Dactylosporangium sucinum</name>
    <dbReference type="NCBI Taxonomy" id="1424081"/>
    <lineage>
        <taxon>Bacteria</taxon>
        <taxon>Bacillati</taxon>
        <taxon>Actinomycetota</taxon>
        <taxon>Actinomycetes</taxon>
        <taxon>Micromonosporales</taxon>
        <taxon>Micromonosporaceae</taxon>
        <taxon>Dactylosporangium</taxon>
    </lineage>
</organism>
<feature type="active site" description="Proton acceptor" evidence="9">
    <location>
        <position position="48"/>
    </location>
</feature>
<dbReference type="RefSeq" id="WP_190252489.1">
    <property type="nucleotide sequence ID" value="NZ_BMPI01000026.1"/>
</dbReference>
<dbReference type="InterPro" id="IPR011060">
    <property type="entry name" value="RibuloseP-bd_barrel"/>
</dbReference>
<feature type="active site" description="Proton acceptor" evidence="9">
    <location>
        <position position="59"/>
    </location>
</feature>
<comment type="pathway">
    <text evidence="2 9">Amino-acid biosynthesis; L-tryptophan biosynthesis; L-tryptophan from chorismate: step 5/5.</text>
</comment>
<evidence type="ECO:0000256" key="4">
    <source>
        <dbReference type="ARBA" id="ARBA00022605"/>
    </source>
</evidence>
<evidence type="ECO:0000256" key="3">
    <source>
        <dbReference type="ARBA" id="ARBA00011270"/>
    </source>
</evidence>
<evidence type="ECO:0000256" key="7">
    <source>
        <dbReference type="ARBA" id="ARBA00023239"/>
    </source>
</evidence>
<dbReference type="SUPFAM" id="SSF51366">
    <property type="entry name" value="Ribulose-phoshate binding barrel"/>
    <property type="match status" value="1"/>
</dbReference>
<accession>A0A917WZ54</accession>
<dbReference type="HAMAP" id="MF_00131">
    <property type="entry name" value="Trp_synth_alpha"/>
    <property type="match status" value="1"/>
</dbReference>
<dbReference type="GO" id="GO:0004834">
    <property type="term" value="F:tryptophan synthase activity"/>
    <property type="evidence" value="ECO:0007669"/>
    <property type="project" value="UniProtKB-UniRule"/>
</dbReference>
<dbReference type="AlphaFoldDB" id="A0A917WZ54"/>
<dbReference type="GO" id="GO:0005829">
    <property type="term" value="C:cytosol"/>
    <property type="evidence" value="ECO:0007669"/>
    <property type="project" value="TreeGrafter"/>
</dbReference>
<gene>
    <name evidence="9 11" type="primary">trpA</name>
    <name evidence="11" type="ORF">GCM10007977_051360</name>
</gene>
<comment type="function">
    <text evidence="1 9">The alpha subunit is responsible for the aldol cleavage of indoleglycerol phosphate to indole and glyceraldehyde 3-phosphate.</text>
</comment>
<reference evidence="11" key="2">
    <citation type="submission" date="2020-09" db="EMBL/GenBank/DDBJ databases">
        <authorList>
            <person name="Sun Q."/>
            <person name="Ohkuma M."/>
        </authorList>
    </citation>
    <scope>NUCLEOTIDE SEQUENCE</scope>
    <source>
        <strain evidence="11">JCM 19831</strain>
    </source>
</reference>
<keyword evidence="7 9" id="KW-0456">Lyase</keyword>
<keyword evidence="6 9" id="KW-0057">Aromatic amino acid biosynthesis</keyword>
<dbReference type="EMBL" id="BMPI01000026">
    <property type="protein sequence ID" value="GGM43566.1"/>
    <property type="molecule type" value="Genomic_DNA"/>
</dbReference>
<dbReference type="PROSITE" id="PS00167">
    <property type="entry name" value="TRP_SYNTHASE_ALPHA"/>
    <property type="match status" value="1"/>
</dbReference>
<reference evidence="11" key="1">
    <citation type="journal article" date="2014" name="Int. J. Syst. Evol. Microbiol.">
        <title>Complete genome sequence of Corynebacterium casei LMG S-19264T (=DSM 44701T), isolated from a smear-ripened cheese.</title>
        <authorList>
            <consortium name="US DOE Joint Genome Institute (JGI-PGF)"/>
            <person name="Walter F."/>
            <person name="Albersmeier A."/>
            <person name="Kalinowski J."/>
            <person name="Ruckert C."/>
        </authorList>
    </citation>
    <scope>NUCLEOTIDE SEQUENCE</scope>
    <source>
        <strain evidence="11">JCM 19831</strain>
    </source>
</reference>
<evidence type="ECO:0000256" key="8">
    <source>
        <dbReference type="ARBA" id="ARBA00049047"/>
    </source>
</evidence>
<comment type="caution">
    <text evidence="11">The sequence shown here is derived from an EMBL/GenBank/DDBJ whole genome shotgun (WGS) entry which is preliminary data.</text>
</comment>
<keyword evidence="5 9" id="KW-0822">Tryptophan biosynthesis</keyword>
<evidence type="ECO:0000256" key="1">
    <source>
        <dbReference type="ARBA" id="ARBA00003365"/>
    </source>
</evidence>